<protein>
    <recommendedName>
        <fullName evidence="2">MULE transposase domain-containing protein</fullName>
    </recommendedName>
</protein>
<dbReference type="InterPro" id="IPR018289">
    <property type="entry name" value="MULE_transposase_dom"/>
</dbReference>
<keyword evidence="4" id="KW-1185">Reference proteome</keyword>
<feature type="region of interest" description="Disordered" evidence="1">
    <location>
        <begin position="103"/>
        <end position="128"/>
    </location>
</feature>
<gene>
    <name evidence="3" type="ORF">CCAM_LOCUS42794</name>
</gene>
<accession>A0A484NKY0</accession>
<sequence>MIKNNEVENSLHSNKAFVFYLDISFEEVFNELLDAIGEANLNSIKKIWGKYSKYKDGVYAASRPFPISEERTWGCFVQKATKEYDELEVYLDAHQVKVLANEEEEMKEEQNHQAHHHHHHHHQVDEAGPSNTAQTWMMKMTLRIRQEPINVVEQGIPEFSINRHVEEVSLQPTICIPEIQIGYQPDFSKEKDDKLITSKLISGIIFSKIAADADYKVRYIIKDIYDLFQVSVSYKKCWLANSNVIQRLYGSWEDSYNKLLPLLAALIQSNPGSVAEIQMRPTTTPQTFQFMYVFWSFITSIDGFKYYFPVISVDGTHLYGKYKGVLLLAVTMTTNHEIYPLAYSLVDKEDEDSWSWFMMHLMHYVVPYDMSVCIISDRHGGIDVAFNTIPQLLEQRVTRRYCLRHLRSNFQKKFNSKKLKGLMYHAASTPDVYEFNRTMQQIKSQREEAYDWLLALPLEKWALCSDGGARYGILTINLSESYNHVLKGCRSLPVYAIVKTTYERLVKLFTRKAYKRIYMATGGI</sequence>
<evidence type="ECO:0000256" key="1">
    <source>
        <dbReference type="SAM" id="MobiDB-lite"/>
    </source>
</evidence>
<feature type="compositionally biased region" description="Basic residues" evidence="1">
    <location>
        <begin position="113"/>
        <end position="122"/>
    </location>
</feature>
<dbReference type="Pfam" id="PF10551">
    <property type="entry name" value="MULE"/>
    <property type="match status" value="1"/>
</dbReference>
<dbReference type="PANTHER" id="PTHR31973:SF195">
    <property type="entry name" value="MUDR FAMILY TRANSPOSASE"/>
    <property type="match status" value="1"/>
</dbReference>
<organism evidence="3 4">
    <name type="scientific">Cuscuta campestris</name>
    <dbReference type="NCBI Taxonomy" id="132261"/>
    <lineage>
        <taxon>Eukaryota</taxon>
        <taxon>Viridiplantae</taxon>
        <taxon>Streptophyta</taxon>
        <taxon>Embryophyta</taxon>
        <taxon>Tracheophyta</taxon>
        <taxon>Spermatophyta</taxon>
        <taxon>Magnoliopsida</taxon>
        <taxon>eudicotyledons</taxon>
        <taxon>Gunneridae</taxon>
        <taxon>Pentapetalae</taxon>
        <taxon>asterids</taxon>
        <taxon>lamiids</taxon>
        <taxon>Solanales</taxon>
        <taxon>Convolvulaceae</taxon>
        <taxon>Cuscuteae</taxon>
        <taxon>Cuscuta</taxon>
        <taxon>Cuscuta subgen. Grammica</taxon>
        <taxon>Cuscuta sect. Cleistogrammica</taxon>
    </lineage>
</organism>
<dbReference type="AlphaFoldDB" id="A0A484NKY0"/>
<evidence type="ECO:0000313" key="3">
    <source>
        <dbReference type="EMBL" id="VFR01019.1"/>
    </source>
</evidence>
<feature type="domain" description="MULE transposase" evidence="2">
    <location>
        <begin position="310"/>
        <end position="408"/>
    </location>
</feature>
<proteinExistence type="predicted"/>
<evidence type="ECO:0000259" key="2">
    <source>
        <dbReference type="Pfam" id="PF10551"/>
    </source>
</evidence>
<dbReference type="EMBL" id="OOIL02006718">
    <property type="protein sequence ID" value="VFR01019.1"/>
    <property type="molecule type" value="Genomic_DNA"/>
</dbReference>
<evidence type="ECO:0000313" key="4">
    <source>
        <dbReference type="Proteomes" id="UP000595140"/>
    </source>
</evidence>
<name>A0A484NKY0_9ASTE</name>
<reference evidence="3 4" key="1">
    <citation type="submission" date="2018-04" db="EMBL/GenBank/DDBJ databases">
        <authorList>
            <person name="Vogel A."/>
        </authorList>
    </citation>
    <scope>NUCLEOTIDE SEQUENCE [LARGE SCALE GENOMIC DNA]</scope>
</reference>
<dbReference type="PANTHER" id="PTHR31973">
    <property type="entry name" value="POLYPROTEIN, PUTATIVE-RELATED"/>
    <property type="match status" value="1"/>
</dbReference>
<dbReference type="OrthoDB" id="1895122at2759"/>
<dbReference type="Proteomes" id="UP000595140">
    <property type="component" value="Unassembled WGS sequence"/>
</dbReference>